<dbReference type="Proteomes" id="UP000298210">
    <property type="component" value="Unassembled WGS sequence"/>
</dbReference>
<sequence>MKTIDLKVSGMSCGHCVSSIETGVGNMDGVDEVHVKLDEGRVTITFDSDQVNKGMLKLTIEDLGYDIQ</sequence>
<dbReference type="InterPro" id="IPR006121">
    <property type="entry name" value="HMA_dom"/>
</dbReference>
<proteinExistence type="predicted"/>
<dbReference type="GO" id="GO:0005507">
    <property type="term" value="F:copper ion binding"/>
    <property type="evidence" value="ECO:0007669"/>
    <property type="project" value="InterPro"/>
</dbReference>
<dbReference type="RefSeq" id="WP_134258892.1">
    <property type="nucleotide sequence ID" value="NZ_LDIM01000006.1"/>
</dbReference>
<dbReference type="AlphaFoldDB" id="A0A4Y7WL50"/>
<dbReference type="PROSITE" id="PS01047">
    <property type="entry name" value="HMA_1"/>
    <property type="match status" value="1"/>
</dbReference>
<dbReference type="InterPro" id="IPR006122">
    <property type="entry name" value="HMA_Cu_ion-bd"/>
</dbReference>
<dbReference type="FunFam" id="3.30.70.100:FF:000001">
    <property type="entry name" value="ATPase copper transporting beta"/>
    <property type="match status" value="1"/>
</dbReference>
<reference evidence="5 6" key="1">
    <citation type="submission" date="2019-03" db="EMBL/GenBank/DDBJ databases">
        <authorList>
            <person name="Liu G."/>
        </authorList>
    </citation>
    <scope>NUCLEOTIDE SEQUENCE [LARGE SCALE GENOMIC DNA]</scope>
    <source>
        <strain evidence="5 6">DSM 19099</strain>
    </source>
</reference>
<evidence type="ECO:0000256" key="1">
    <source>
        <dbReference type="ARBA" id="ARBA00015313"/>
    </source>
</evidence>
<dbReference type="EMBL" id="SNUX01000002">
    <property type="protein sequence ID" value="TES49406.1"/>
    <property type="molecule type" value="Genomic_DNA"/>
</dbReference>
<keyword evidence="3" id="KW-0186">Copper</keyword>
<evidence type="ECO:0000313" key="6">
    <source>
        <dbReference type="Proteomes" id="UP000298210"/>
    </source>
</evidence>
<accession>A0A4Y7WL50</accession>
<gene>
    <name evidence="5" type="ORF">E2L03_08010</name>
</gene>
<dbReference type="PANTHER" id="PTHR46594:SF4">
    <property type="entry name" value="P-TYPE CATION-TRANSPORTING ATPASE"/>
    <property type="match status" value="1"/>
</dbReference>
<dbReference type="NCBIfam" id="TIGR00003">
    <property type="entry name" value="copper ion binding protein"/>
    <property type="match status" value="1"/>
</dbReference>
<dbReference type="Pfam" id="PF00403">
    <property type="entry name" value="HMA"/>
    <property type="match status" value="1"/>
</dbReference>
<dbReference type="InterPro" id="IPR017969">
    <property type="entry name" value="Heavy-metal-associated_CS"/>
</dbReference>
<evidence type="ECO:0000256" key="3">
    <source>
        <dbReference type="ARBA" id="ARBA00023008"/>
    </source>
</evidence>
<evidence type="ECO:0000313" key="5">
    <source>
        <dbReference type="EMBL" id="TES49406.1"/>
    </source>
</evidence>
<organism evidence="5 6">
    <name type="scientific">Shouchella lehensis</name>
    <dbReference type="NCBI Taxonomy" id="300825"/>
    <lineage>
        <taxon>Bacteria</taxon>
        <taxon>Bacillati</taxon>
        <taxon>Bacillota</taxon>
        <taxon>Bacilli</taxon>
        <taxon>Bacillales</taxon>
        <taxon>Bacillaceae</taxon>
        <taxon>Shouchella</taxon>
    </lineage>
</organism>
<evidence type="ECO:0000256" key="2">
    <source>
        <dbReference type="ARBA" id="ARBA00022723"/>
    </source>
</evidence>
<dbReference type="InterPro" id="IPR036163">
    <property type="entry name" value="HMA_dom_sf"/>
</dbReference>
<name>A0A4Y7WL50_9BACI</name>
<dbReference type="PRINTS" id="PR00944">
    <property type="entry name" value="CUEXPORT"/>
</dbReference>
<comment type="caution">
    <text evidence="5">The sequence shown here is derived from an EMBL/GenBank/DDBJ whole genome shotgun (WGS) entry which is preliminary data.</text>
</comment>
<dbReference type="PROSITE" id="PS50846">
    <property type="entry name" value="HMA_2"/>
    <property type="match status" value="1"/>
</dbReference>
<protein>
    <recommendedName>
        <fullName evidence="1">Copper chaperone CopZ</fullName>
    </recommendedName>
</protein>
<dbReference type="InterPro" id="IPR000428">
    <property type="entry name" value="Cu-bd"/>
</dbReference>
<dbReference type="SUPFAM" id="SSF55008">
    <property type="entry name" value="HMA, heavy metal-associated domain"/>
    <property type="match status" value="1"/>
</dbReference>
<dbReference type="GO" id="GO:0006825">
    <property type="term" value="P:copper ion transport"/>
    <property type="evidence" value="ECO:0007669"/>
    <property type="project" value="InterPro"/>
</dbReference>
<dbReference type="PANTHER" id="PTHR46594">
    <property type="entry name" value="P-TYPE CATION-TRANSPORTING ATPASE"/>
    <property type="match status" value="1"/>
</dbReference>
<dbReference type="CDD" id="cd00371">
    <property type="entry name" value="HMA"/>
    <property type="match status" value="1"/>
</dbReference>
<keyword evidence="2" id="KW-0479">Metal-binding</keyword>
<feature type="domain" description="HMA" evidence="4">
    <location>
        <begin position="2"/>
        <end position="68"/>
    </location>
</feature>
<evidence type="ECO:0000259" key="4">
    <source>
        <dbReference type="PROSITE" id="PS50846"/>
    </source>
</evidence>
<dbReference type="Gene3D" id="3.30.70.100">
    <property type="match status" value="1"/>
</dbReference>